<dbReference type="InterPro" id="IPR004254">
    <property type="entry name" value="AdipoR/HlyIII-related"/>
</dbReference>
<feature type="transmembrane region" description="Helical" evidence="8">
    <location>
        <begin position="136"/>
        <end position="153"/>
    </location>
</feature>
<evidence type="ECO:0000256" key="3">
    <source>
        <dbReference type="ARBA" id="ARBA00022475"/>
    </source>
</evidence>
<evidence type="ECO:0000256" key="4">
    <source>
        <dbReference type="ARBA" id="ARBA00022692"/>
    </source>
</evidence>
<evidence type="ECO:0000313" key="9">
    <source>
        <dbReference type="EMBL" id="RMB59430.1"/>
    </source>
</evidence>
<evidence type="ECO:0000256" key="8">
    <source>
        <dbReference type="SAM" id="Phobius"/>
    </source>
</evidence>
<feature type="transmembrane region" description="Helical" evidence="8">
    <location>
        <begin position="193"/>
        <end position="213"/>
    </location>
</feature>
<name>A0A3M0G379_9FLAO</name>
<dbReference type="PANTHER" id="PTHR20855">
    <property type="entry name" value="ADIPOR/PROGESTIN RECEPTOR-RELATED"/>
    <property type="match status" value="1"/>
</dbReference>
<evidence type="ECO:0000256" key="7">
    <source>
        <dbReference type="PIRSR" id="PIRSR604254-1"/>
    </source>
</evidence>
<keyword evidence="7" id="KW-0862">Zinc</keyword>
<evidence type="ECO:0000313" key="10">
    <source>
        <dbReference type="Proteomes" id="UP000281985"/>
    </source>
</evidence>
<keyword evidence="10" id="KW-1185">Reference proteome</keyword>
<dbReference type="InterPro" id="IPR005744">
    <property type="entry name" value="Hy-lIII"/>
</dbReference>
<dbReference type="GO" id="GO:0140911">
    <property type="term" value="F:pore-forming activity"/>
    <property type="evidence" value="ECO:0007669"/>
    <property type="project" value="InterPro"/>
</dbReference>
<evidence type="ECO:0000256" key="6">
    <source>
        <dbReference type="ARBA" id="ARBA00023136"/>
    </source>
</evidence>
<sequence>MPQNLYVPADYSPLEEKWNVYTHGFGLVMSVVGLLFLCFRESATIKITISLIIFGTSMCVLYFASTTYHNSKNPVRRNRLKIFDHAAIYVLIAGTYTPFTLVTLDGEIGWIIFSISWGIALFGILLKLFFTGRFDILSTILYVIMGWIIVFAYKPLMTNLNPAGITWLFAGGIAYTIGAVLYSIRRIPFNHAIFHLFVLVGSFCHYVSIYFYVR</sequence>
<comment type="similarity">
    <text evidence="2">Belongs to the UPF0073 (Hly-III) family.</text>
</comment>
<comment type="subcellular location">
    <subcellularLocation>
        <location evidence="1">Cell membrane</location>
        <topology evidence="1">Multi-pass membrane protein</topology>
    </subcellularLocation>
</comment>
<dbReference type="OrthoDB" id="9813689at2"/>
<gene>
    <name evidence="9" type="ORF">EAX61_07530</name>
</gene>
<feature type="binding site" evidence="7">
    <location>
        <position position="69"/>
    </location>
    <ligand>
        <name>Zn(2+)</name>
        <dbReference type="ChEBI" id="CHEBI:29105"/>
    </ligand>
</feature>
<evidence type="ECO:0000256" key="5">
    <source>
        <dbReference type="ARBA" id="ARBA00022989"/>
    </source>
</evidence>
<keyword evidence="7" id="KW-0479">Metal-binding</keyword>
<dbReference type="GO" id="GO:0046872">
    <property type="term" value="F:metal ion binding"/>
    <property type="evidence" value="ECO:0007669"/>
    <property type="project" value="UniProtKB-KW"/>
</dbReference>
<dbReference type="EMBL" id="REFV01000006">
    <property type="protein sequence ID" value="RMB59430.1"/>
    <property type="molecule type" value="Genomic_DNA"/>
</dbReference>
<feature type="transmembrane region" description="Helical" evidence="8">
    <location>
        <begin position="43"/>
        <end position="65"/>
    </location>
</feature>
<keyword evidence="4 8" id="KW-0812">Transmembrane</keyword>
<dbReference type="PANTHER" id="PTHR20855:SF3">
    <property type="entry name" value="LD03007P"/>
    <property type="match status" value="1"/>
</dbReference>
<proteinExistence type="inferred from homology"/>
<reference evidence="9 10" key="1">
    <citation type="submission" date="2018-10" db="EMBL/GenBank/DDBJ databases">
        <title>Dokdonia luteus sp. nov., isolated from sea water.</title>
        <authorList>
            <person name="Zhou L.Y."/>
            <person name="Du Z.J."/>
        </authorList>
    </citation>
    <scope>NUCLEOTIDE SEQUENCE [LARGE SCALE GENOMIC DNA]</scope>
    <source>
        <strain evidence="9 10">SH27</strain>
    </source>
</reference>
<protein>
    <submittedName>
        <fullName evidence="9">Hemolysin III family protein</fullName>
    </submittedName>
</protein>
<keyword evidence="6 8" id="KW-0472">Membrane</keyword>
<feature type="transmembrane region" description="Helical" evidence="8">
    <location>
        <begin position="110"/>
        <end position="129"/>
    </location>
</feature>
<keyword evidence="5 8" id="KW-1133">Transmembrane helix</keyword>
<dbReference type="AlphaFoldDB" id="A0A3M0G379"/>
<keyword evidence="3" id="KW-1003">Cell membrane</keyword>
<organism evidence="9 10">
    <name type="scientific">Dokdonia sinensis</name>
    <dbReference type="NCBI Taxonomy" id="2479847"/>
    <lineage>
        <taxon>Bacteria</taxon>
        <taxon>Pseudomonadati</taxon>
        <taxon>Bacteroidota</taxon>
        <taxon>Flavobacteriia</taxon>
        <taxon>Flavobacteriales</taxon>
        <taxon>Flavobacteriaceae</taxon>
        <taxon>Dokdonia</taxon>
    </lineage>
</organism>
<feature type="binding site" evidence="7">
    <location>
        <position position="191"/>
    </location>
    <ligand>
        <name>Zn(2+)</name>
        <dbReference type="ChEBI" id="CHEBI:29105"/>
    </ligand>
</feature>
<feature type="transmembrane region" description="Helical" evidence="8">
    <location>
        <begin position="20"/>
        <end position="37"/>
    </location>
</feature>
<dbReference type="NCBIfam" id="TIGR01065">
    <property type="entry name" value="hlyIII"/>
    <property type="match status" value="1"/>
</dbReference>
<feature type="transmembrane region" description="Helical" evidence="8">
    <location>
        <begin position="165"/>
        <end position="184"/>
    </location>
</feature>
<feature type="transmembrane region" description="Helical" evidence="8">
    <location>
        <begin position="86"/>
        <end position="104"/>
    </location>
</feature>
<dbReference type="RefSeq" id="WP_121917068.1">
    <property type="nucleotide sequence ID" value="NZ_REFV01000006.1"/>
</dbReference>
<evidence type="ECO:0000256" key="1">
    <source>
        <dbReference type="ARBA" id="ARBA00004651"/>
    </source>
</evidence>
<dbReference type="GO" id="GO:0005886">
    <property type="term" value="C:plasma membrane"/>
    <property type="evidence" value="ECO:0007669"/>
    <property type="project" value="UniProtKB-SubCell"/>
</dbReference>
<feature type="binding site" evidence="7">
    <location>
        <position position="195"/>
    </location>
    <ligand>
        <name>Zn(2+)</name>
        <dbReference type="ChEBI" id="CHEBI:29105"/>
    </ligand>
</feature>
<evidence type="ECO:0000256" key="2">
    <source>
        <dbReference type="ARBA" id="ARBA00008488"/>
    </source>
</evidence>
<dbReference type="Proteomes" id="UP000281985">
    <property type="component" value="Unassembled WGS sequence"/>
</dbReference>
<accession>A0A3M0G379</accession>
<dbReference type="Pfam" id="PF03006">
    <property type="entry name" value="HlyIII"/>
    <property type="match status" value="1"/>
</dbReference>
<comment type="caution">
    <text evidence="9">The sequence shown here is derived from an EMBL/GenBank/DDBJ whole genome shotgun (WGS) entry which is preliminary data.</text>
</comment>